<dbReference type="Gene3D" id="3.30.450.40">
    <property type="match status" value="1"/>
</dbReference>
<reference evidence="2 3" key="1">
    <citation type="journal article" date="2012" name="J. Bacteriol.">
        <title>Genome sequence of Thalassospira xiamenensis type strain M-5.</title>
        <authorList>
            <person name="Lai Q."/>
            <person name="Shao Z."/>
        </authorList>
    </citation>
    <scope>NUCLEOTIDE SEQUENCE [LARGE SCALE GENOMIC DNA]</scope>
    <source>
        <strain evidence="2 3">M-5</strain>
    </source>
</reference>
<dbReference type="NCBIfam" id="TIGR01764">
    <property type="entry name" value="excise"/>
    <property type="match status" value="1"/>
</dbReference>
<feature type="domain" description="GAF" evidence="1">
    <location>
        <begin position="221"/>
        <end position="363"/>
    </location>
</feature>
<dbReference type="CDD" id="cd04762">
    <property type="entry name" value="HTH_MerR-trunc"/>
    <property type="match status" value="1"/>
</dbReference>
<dbReference type="Proteomes" id="UP000007127">
    <property type="component" value="Chromosome"/>
</dbReference>
<name>A0AB72UE77_9PROT</name>
<dbReference type="Pfam" id="PF12728">
    <property type="entry name" value="HTH_17"/>
    <property type="match status" value="1"/>
</dbReference>
<dbReference type="AlphaFoldDB" id="A0AB72UE77"/>
<dbReference type="Gene3D" id="1.10.1660.10">
    <property type="match status" value="1"/>
</dbReference>
<dbReference type="PANTHER" id="PTHR43102:SF2">
    <property type="entry name" value="GAF DOMAIN-CONTAINING PROTEIN"/>
    <property type="match status" value="1"/>
</dbReference>
<dbReference type="KEGG" id="txi:TH3_11430"/>
<sequence length="368" mass="40673">MIDVKDILTTAKAAEILGVSIRTAQLWVESGQLPSWKTPGGHRRIPRQAVMDLVEHNTPEQYLPLSARAIILAGEGRAPDWRTHGLKGSGLLLDVTEDALEARKWLSFTCPMLVLIENATSGNNRKLLAELQADQRFRQTIIISSVENTENTENTEEAVNPIGHDRLQLPLYPDVAATSAAILKHLTASAKKRAAPTGYPLPWNERVRLEAVRQSGLVGSGPEASFDNLVNLAAFATRSPVAMFTLVTQTEQWFKSRTGFEGASTPREWAFCNKTLYENDLTVIEDLTKDPHFSTNPALSEPFGFRFYAGAPVRDPLGFALGSVCVIDKIPRSLSQPERDALSTTADAASNLIRLRALEREIERHREI</sequence>
<evidence type="ECO:0000313" key="3">
    <source>
        <dbReference type="Proteomes" id="UP000007127"/>
    </source>
</evidence>
<dbReference type="SUPFAM" id="SSF55781">
    <property type="entry name" value="GAF domain-like"/>
    <property type="match status" value="1"/>
</dbReference>
<dbReference type="InterPro" id="IPR029016">
    <property type="entry name" value="GAF-like_dom_sf"/>
</dbReference>
<protein>
    <recommendedName>
        <fullName evidence="1">GAF domain-containing protein</fullName>
    </recommendedName>
</protein>
<evidence type="ECO:0000259" key="1">
    <source>
        <dbReference type="SMART" id="SM00065"/>
    </source>
</evidence>
<evidence type="ECO:0000313" key="2">
    <source>
        <dbReference type="EMBL" id="AJD52402.1"/>
    </source>
</evidence>
<proteinExistence type="predicted"/>
<dbReference type="GO" id="GO:0003677">
    <property type="term" value="F:DNA binding"/>
    <property type="evidence" value="ECO:0007669"/>
    <property type="project" value="InterPro"/>
</dbReference>
<accession>A0AB72UE77</accession>
<dbReference type="InterPro" id="IPR041657">
    <property type="entry name" value="HTH_17"/>
</dbReference>
<dbReference type="SUPFAM" id="SSF46955">
    <property type="entry name" value="Putative DNA-binding domain"/>
    <property type="match status" value="1"/>
</dbReference>
<dbReference type="Pfam" id="PF01590">
    <property type="entry name" value="GAF"/>
    <property type="match status" value="1"/>
</dbReference>
<organism evidence="2 3">
    <name type="scientific">Thalassospira xiamenensis M-5 = DSM 17429</name>
    <dbReference type="NCBI Taxonomy" id="1123366"/>
    <lineage>
        <taxon>Bacteria</taxon>
        <taxon>Pseudomonadati</taxon>
        <taxon>Pseudomonadota</taxon>
        <taxon>Alphaproteobacteria</taxon>
        <taxon>Rhodospirillales</taxon>
        <taxon>Thalassospiraceae</taxon>
        <taxon>Thalassospira</taxon>
    </lineage>
</organism>
<dbReference type="InterPro" id="IPR010093">
    <property type="entry name" value="SinI_DNA-bd"/>
</dbReference>
<dbReference type="EMBL" id="CP004388">
    <property type="protein sequence ID" value="AJD52402.1"/>
    <property type="molecule type" value="Genomic_DNA"/>
</dbReference>
<dbReference type="InterPro" id="IPR003018">
    <property type="entry name" value="GAF"/>
</dbReference>
<dbReference type="InterPro" id="IPR009061">
    <property type="entry name" value="DNA-bd_dom_put_sf"/>
</dbReference>
<dbReference type="SMART" id="SM00065">
    <property type="entry name" value="GAF"/>
    <property type="match status" value="1"/>
</dbReference>
<dbReference type="PANTHER" id="PTHR43102">
    <property type="entry name" value="SLR1143 PROTEIN"/>
    <property type="match status" value="1"/>
</dbReference>
<gene>
    <name evidence="2" type="ORF">TH3_11430</name>
</gene>